<dbReference type="InterPro" id="IPR051540">
    <property type="entry name" value="S-2-haloacid_dehalogenase"/>
</dbReference>
<dbReference type="EMBL" id="ONZQ02000001">
    <property type="protein sequence ID" value="SPN97400.1"/>
    <property type="molecule type" value="Genomic_DNA"/>
</dbReference>
<dbReference type="SFLD" id="SFLDG01129">
    <property type="entry name" value="C1.5:_HAD__Beta-PGM__Phosphata"/>
    <property type="match status" value="1"/>
</dbReference>
<dbReference type="Gene3D" id="1.10.150.240">
    <property type="entry name" value="Putative phosphatase, domain 2"/>
    <property type="match status" value="1"/>
</dbReference>
<dbReference type="PRINTS" id="PR00413">
    <property type="entry name" value="HADHALOGNASE"/>
</dbReference>
<name>A0AAE8MQ92_9PEZI</name>
<dbReference type="InterPro" id="IPR006439">
    <property type="entry name" value="HAD-SF_hydro_IA"/>
</dbReference>
<dbReference type="PANTHER" id="PTHR43316:SF3">
    <property type="entry name" value="HALOACID DEHALOGENASE, TYPE II (AFU_ORTHOLOGUE AFUA_2G07750)-RELATED"/>
    <property type="match status" value="1"/>
</dbReference>
<dbReference type="InterPro" id="IPR023214">
    <property type="entry name" value="HAD_sf"/>
</dbReference>
<dbReference type="GO" id="GO:0019120">
    <property type="term" value="F:hydrolase activity, acting on acid halide bonds, in C-halide compounds"/>
    <property type="evidence" value="ECO:0007669"/>
    <property type="project" value="InterPro"/>
</dbReference>
<accession>A0AAE8MQ92</accession>
<dbReference type="AlphaFoldDB" id="A0AAE8MQ92"/>
<reference evidence="3" key="1">
    <citation type="submission" date="2018-03" db="EMBL/GenBank/DDBJ databases">
        <authorList>
            <person name="Guldener U."/>
        </authorList>
    </citation>
    <scope>NUCLEOTIDE SEQUENCE</scope>
</reference>
<evidence type="ECO:0000313" key="3">
    <source>
        <dbReference type="EMBL" id="SPN97400.1"/>
    </source>
</evidence>
<proteinExistence type="inferred from homology"/>
<comment type="caution">
    <text evidence="3">The sequence shown here is derived from an EMBL/GenBank/DDBJ whole genome shotgun (WGS) entry which is preliminary data.</text>
</comment>
<dbReference type="Proteomes" id="UP001187682">
    <property type="component" value="Unassembled WGS sequence"/>
</dbReference>
<dbReference type="InterPro" id="IPR023198">
    <property type="entry name" value="PGP-like_dom2"/>
</dbReference>
<dbReference type="InterPro" id="IPR006328">
    <property type="entry name" value="2-HAD"/>
</dbReference>
<dbReference type="GO" id="GO:0016791">
    <property type="term" value="F:phosphatase activity"/>
    <property type="evidence" value="ECO:0007669"/>
    <property type="project" value="UniProtKB-ARBA"/>
</dbReference>
<evidence type="ECO:0000256" key="1">
    <source>
        <dbReference type="ARBA" id="ARBA00008106"/>
    </source>
</evidence>
<dbReference type="SFLD" id="SFLDS00003">
    <property type="entry name" value="Haloacid_Dehalogenase"/>
    <property type="match status" value="1"/>
</dbReference>
<evidence type="ECO:0000256" key="2">
    <source>
        <dbReference type="ARBA" id="ARBA00022801"/>
    </source>
</evidence>
<dbReference type="Pfam" id="PF00702">
    <property type="entry name" value="Hydrolase"/>
    <property type="match status" value="1"/>
</dbReference>
<dbReference type="PANTHER" id="PTHR43316">
    <property type="entry name" value="HYDROLASE, HALOACID DELAHOGENASE-RELATED"/>
    <property type="match status" value="1"/>
</dbReference>
<comment type="similarity">
    <text evidence="1">Belongs to the HAD-like hydrolase superfamily. S-2-haloalkanoic acid dehalogenase family.</text>
</comment>
<keyword evidence="4" id="KW-1185">Reference proteome</keyword>
<dbReference type="NCBIfam" id="TIGR01493">
    <property type="entry name" value="HAD-SF-IA-v2"/>
    <property type="match status" value="1"/>
</dbReference>
<dbReference type="InterPro" id="IPR036412">
    <property type="entry name" value="HAD-like_sf"/>
</dbReference>
<dbReference type="NCBIfam" id="TIGR01428">
    <property type="entry name" value="HAD_type_II"/>
    <property type="match status" value="1"/>
</dbReference>
<dbReference type="SUPFAM" id="SSF56784">
    <property type="entry name" value="HAD-like"/>
    <property type="match status" value="1"/>
</dbReference>
<keyword evidence="2" id="KW-0378">Hydrolase</keyword>
<organism evidence="3 4">
    <name type="scientific">Cephalotrichum gorgonifer</name>
    <dbReference type="NCBI Taxonomy" id="2041049"/>
    <lineage>
        <taxon>Eukaryota</taxon>
        <taxon>Fungi</taxon>
        <taxon>Dikarya</taxon>
        <taxon>Ascomycota</taxon>
        <taxon>Pezizomycotina</taxon>
        <taxon>Sordariomycetes</taxon>
        <taxon>Hypocreomycetidae</taxon>
        <taxon>Microascales</taxon>
        <taxon>Microascaceae</taxon>
        <taxon>Cephalotrichum</taxon>
    </lineage>
</organism>
<evidence type="ECO:0000313" key="4">
    <source>
        <dbReference type="Proteomes" id="UP001187682"/>
    </source>
</evidence>
<gene>
    <name evidence="3" type="ORF">DNG_00914</name>
</gene>
<protein>
    <submittedName>
        <fullName evidence="3">Related to haloacid dehalogenase, type II</fullName>
    </submittedName>
</protein>
<dbReference type="Gene3D" id="3.40.50.1000">
    <property type="entry name" value="HAD superfamily/HAD-like"/>
    <property type="match status" value="1"/>
</dbReference>
<sequence>MEATKALEGVTALTFDVFGTCVDWRTTVVEALEASLVSKAESTRTPPHFRERAAALTSRDCEDLAQKWRASYWAFTRSYVPGTTPWKDIDTHHRESLAALLEEDAVGLRGAYSDAEVAELSLVWHRLAPWGDTTEGLRRLGARFRTATLSNGNRAILEDLNGMVGGGWDVLLSAEDFAAYKPSPAVYGGAMARLGVAEGEVAMVAAHLNDLEGARRCGMKTVFVERPGEERWPRDRVEEARGWVDVWVTVEEEGLLELARRLAC</sequence>